<evidence type="ECO:0000256" key="4">
    <source>
        <dbReference type="ARBA" id="ARBA00022448"/>
    </source>
</evidence>
<dbReference type="RefSeq" id="WP_378319177.1">
    <property type="nucleotide sequence ID" value="NZ_JBHUHY010000003.1"/>
</dbReference>
<dbReference type="Gene3D" id="1.10.287.80">
    <property type="entry name" value="ATP synthase, gamma subunit, helix hairpin domain"/>
    <property type="match status" value="1"/>
</dbReference>
<proteinExistence type="inferred from homology"/>
<dbReference type="InterPro" id="IPR023632">
    <property type="entry name" value="ATP_synth_F1_gsu_CS"/>
</dbReference>
<protein>
    <recommendedName>
        <fullName evidence="10">ATP synthase gamma chain</fullName>
    </recommendedName>
    <alternativeName>
        <fullName evidence="10">ATP synthase F1 sector gamma subunit</fullName>
    </alternativeName>
    <alternativeName>
        <fullName evidence="10">F-ATPase gamma subunit</fullName>
    </alternativeName>
</protein>
<dbReference type="HAMAP" id="MF_00815">
    <property type="entry name" value="ATP_synth_gamma_bact"/>
    <property type="match status" value="1"/>
</dbReference>
<reference evidence="12" key="1">
    <citation type="journal article" date="2019" name="Int. J. Syst. Evol. Microbiol.">
        <title>The Global Catalogue of Microorganisms (GCM) 10K type strain sequencing project: providing services to taxonomists for standard genome sequencing and annotation.</title>
        <authorList>
            <consortium name="The Broad Institute Genomics Platform"/>
            <consortium name="The Broad Institute Genome Sequencing Center for Infectious Disease"/>
            <person name="Wu L."/>
            <person name="Ma J."/>
        </authorList>
    </citation>
    <scope>NUCLEOTIDE SEQUENCE [LARGE SCALE GENOMIC DNA]</scope>
    <source>
        <strain evidence="12">DT92</strain>
    </source>
</reference>
<dbReference type="Gene3D" id="3.40.1380.10">
    <property type="match status" value="1"/>
</dbReference>
<dbReference type="InterPro" id="IPR000131">
    <property type="entry name" value="ATP_synth_F1_gsu"/>
</dbReference>
<sequence length="286" mass="31309">MANLKELRSRITSVSSTMQITSAMKMVSAAKLNKAQMAITAMRPYADKLTELLQSLSASLEGDSASAYAEQREVNKVLVVAIASNRGLAGAFNTNIVKAVRDLYQNQYQGKQVDFVSIGKKVNDVVSKTHTVVANKSEVFDDLTFANVAAIAEELMQLFTEGAYDKIVIVYNKFRNAATQDVTTEQFLPIVPIEGGTATNVDYLFEPSKEEIVEQLIPKSLKTQLYKAIRDSFASEHGARMTAMHKATDNATELRDALKLSYNKARQAAITNEILEIVGGAEALNS</sequence>
<evidence type="ECO:0000256" key="2">
    <source>
        <dbReference type="ARBA" id="ARBA00004170"/>
    </source>
</evidence>
<keyword evidence="7 10" id="KW-0472">Membrane</keyword>
<dbReference type="PANTHER" id="PTHR11693">
    <property type="entry name" value="ATP SYNTHASE GAMMA CHAIN"/>
    <property type="match status" value="1"/>
</dbReference>
<dbReference type="NCBIfam" id="TIGR01146">
    <property type="entry name" value="ATPsyn_F1gamma"/>
    <property type="match status" value="1"/>
</dbReference>
<keyword evidence="5 10" id="KW-0375">Hydrogen ion transport</keyword>
<dbReference type="InterPro" id="IPR035968">
    <property type="entry name" value="ATP_synth_F1_ATPase_gsu"/>
</dbReference>
<evidence type="ECO:0000256" key="5">
    <source>
        <dbReference type="ARBA" id="ARBA00022781"/>
    </source>
</evidence>
<keyword evidence="4 10" id="KW-0813">Transport</keyword>
<gene>
    <name evidence="10 11" type="primary">atpG</name>
    <name evidence="11" type="ORF">ACFSJT_05295</name>
</gene>
<evidence type="ECO:0000256" key="7">
    <source>
        <dbReference type="ARBA" id="ARBA00023136"/>
    </source>
</evidence>
<dbReference type="CDD" id="cd12151">
    <property type="entry name" value="F1-ATPase_gamma"/>
    <property type="match status" value="1"/>
</dbReference>
<evidence type="ECO:0000256" key="9">
    <source>
        <dbReference type="ARBA" id="ARBA00023310"/>
    </source>
</evidence>
<comment type="similarity">
    <text evidence="3 10">Belongs to the ATPase gamma chain family.</text>
</comment>
<dbReference type="PROSITE" id="PS00153">
    <property type="entry name" value="ATPASE_GAMMA"/>
    <property type="match status" value="1"/>
</dbReference>
<comment type="subunit">
    <text evidence="10">F-type ATPases have 2 components, CF(1) - the catalytic core - and CF(0) - the membrane proton channel. CF(1) has five subunits: alpha(3), beta(3), gamma(1), delta(1), epsilon(1). CF(0) has three main subunits: a, b and c.</text>
</comment>
<comment type="function">
    <text evidence="1 10">Produces ATP from ADP in the presence of a proton gradient across the membrane. The gamma chain is believed to be important in regulating ATPase activity and the flow of protons through the CF(0) complex.</text>
</comment>
<comment type="caution">
    <text evidence="11">The sequence shown here is derived from an EMBL/GenBank/DDBJ whole genome shotgun (WGS) entry which is preliminary data.</text>
</comment>
<comment type="subcellular location">
    <subcellularLocation>
        <location evidence="10">Cell membrane</location>
        <topology evidence="10">Peripheral membrane protein</topology>
    </subcellularLocation>
    <subcellularLocation>
        <location evidence="2">Membrane</location>
        <topology evidence="2">Peripheral membrane protein</topology>
    </subcellularLocation>
</comment>
<keyword evidence="6 10" id="KW-0406">Ion transport</keyword>
<name>A0ABW5AW70_9FLAO</name>
<evidence type="ECO:0000256" key="6">
    <source>
        <dbReference type="ARBA" id="ARBA00023065"/>
    </source>
</evidence>
<dbReference type="PANTHER" id="PTHR11693:SF22">
    <property type="entry name" value="ATP SYNTHASE SUBUNIT GAMMA, MITOCHONDRIAL"/>
    <property type="match status" value="1"/>
</dbReference>
<evidence type="ECO:0000256" key="10">
    <source>
        <dbReference type="HAMAP-Rule" id="MF_00815"/>
    </source>
</evidence>
<accession>A0ABW5AW70</accession>
<evidence type="ECO:0000313" key="12">
    <source>
        <dbReference type="Proteomes" id="UP001597344"/>
    </source>
</evidence>
<evidence type="ECO:0000256" key="8">
    <source>
        <dbReference type="ARBA" id="ARBA00023196"/>
    </source>
</evidence>
<evidence type="ECO:0000256" key="1">
    <source>
        <dbReference type="ARBA" id="ARBA00003456"/>
    </source>
</evidence>
<dbReference type="SUPFAM" id="SSF52943">
    <property type="entry name" value="ATP synthase (F1-ATPase), gamma subunit"/>
    <property type="match status" value="1"/>
</dbReference>
<keyword evidence="12" id="KW-1185">Reference proteome</keyword>
<keyword evidence="10" id="KW-1003">Cell membrane</keyword>
<dbReference type="PRINTS" id="PR00126">
    <property type="entry name" value="ATPASEGAMMA"/>
</dbReference>
<dbReference type="Proteomes" id="UP001597344">
    <property type="component" value="Unassembled WGS sequence"/>
</dbReference>
<keyword evidence="8 10" id="KW-0139">CF(1)</keyword>
<dbReference type="EMBL" id="JBHUHY010000003">
    <property type="protein sequence ID" value="MFD2186197.1"/>
    <property type="molecule type" value="Genomic_DNA"/>
</dbReference>
<keyword evidence="9 10" id="KW-0066">ATP synthesis</keyword>
<dbReference type="Pfam" id="PF00231">
    <property type="entry name" value="ATP-synt"/>
    <property type="match status" value="1"/>
</dbReference>
<organism evidence="11 12">
    <name type="scientific">Aquimarina celericrescens</name>
    <dbReference type="NCBI Taxonomy" id="1964542"/>
    <lineage>
        <taxon>Bacteria</taxon>
        <taxon>Pseudomonadati</taxon>
        <taxon>Bacteroidota</taxon>
        <taxon>Flavobacteriia</taxon>
        <taxon>Flavobacteriales</taxon>
        <taxon>Flavobacteriaceae</taxon>
        <taxon>Aquimarina</taxon>
    </lineage>
</organism>
<evidence type="ECO:0000313" key="11">
    <source>
        <dbReference type="EMBL" id="MFD2186197.1"/>
    </source>
</evidence>
<evidence type="ECO:0000256" key="3">
    <source>
        <dbReference type="ARBA" id="ARBA00007681"/>
    </source>
</evidence>